<dbReference type="Proteomes" id="UP000182284">
    <property type="component" value="Unassembled WGS sequence"/>
</dbReference>
<keyword evidence="1" id="KW-0614">Plasmid</keyword>
<geneLocation type="plasmid" evidence="1">
    <name>pCBLh4b</name>
</geneLocation>
<sequence>MPPIIPDRFREEERTDHNFKIVAMLQPHNRQAMIFLHCSNARPIGIAARKGAYATCAGS</sequence>
<dbReference type="EMBL" id="FNBL01000016">
    <property type="protein sequence ID" value="SDG29843.1"/>
    <property type="molecule type" value="Genomic_DNA"/>
</dbReference>
<reference evidence="1 4" key="2">
    <citation type="submission" date="2018-03" db="EMBL/GenBank/DDBJ databases">
        <title>The Complete Genome of Celeribacter baekdonensis strain LH4, a Thiosulfate-Oxidizing Alphaproteobacterium Isolated from Gulf of Mexico Continental Slope Sediments.</title>
        <authorList>
            <person name="Flood B.E."/>
            <person name="Bailey J.V."/>
            <person name="Leprich D."/>
        </authorList>
    </citation>
    <scope>NUCLEOTIDE SEQUENCE [LARGE SCALE GENOMIC DNA]</scope>
    <source>
        <strain evidence="1 4">LH4</strain>
        <plasmid evidence="1">pCBLh4b</plasmid>
        <plasmid evidence="4">Plasmid pcblh4b</plasmid>
    </source>
</reference>
<evidence type="ECO:0000313" key="2">
    <source>
        <dbReference type="EMBL" id="SDG29843.1"/>
    </source>
</evidence>
<dbReference type="AlphaFoldDB" id="A0A1G7T3H3"/>
<organism evidence="2 3">
    <name type="scientific">Celeribacter baekdonensis</name>
    <dbReference type="NCBI Taxonomy" id="875171"/>
    <lineage>
        <taxon>Bacteria</taxon>
        <taxon>Pseudomonadati</taxon>
        <taxon>Pseudomonadota</taxon>
        <taxon>Alphaproteobacteria</taxon>
        <taxon>Rhodobacterales</taxon>
        <taxon>Roseobacteraceae</taxon>
        <taxon>Celeribacter</taxon>
    </lineage>
</organism>
<protein>
    <submittedName>
        <fullName evidence="2">Uncharacterized protein</fullName>
    </submittedName>
</protein>
<proteinExistence type="predicted"/>
<evidence type="ECO:0000313" key="3">
    <source>
        <dbReference type="Proteomes" id="UP000182284"/>
    </source>
</evidence>
<evidence type="ECO:0000313" key="1">
    <source>
        <dbReference type="EMBL" id="AVW90036.1"/>
    </source>
</evidence>
<dbReference type="Proteomes" id="UP000241447">
    <property type="component" value="Plasmid pCBLh4b"/>
</dbReference>
<reference evidence="2 3" key="1">
    <citation type="submission" date="2016-10" db="EMBL/GenBank/DDBJ databases">
        <authorList>
            <person name="de Groot N.N."/>
        </authorList>
    </citation>
    <scope>NUCLEOTIDE SEQUENCE [LARGE SCALE GENOMIC DNA]</scope>
    <source>
        <strain evidence="2 3">DSM 27375</strain>
    </source>
</reference>
<name>A0A1G7T3H3_9RHOB</name>
<gene>
    <name evidence="1" type="ORF">DA792_02260</name>
    <name evidence="2" type="ORF">SAMN04488117_1169</name>
</gene>
<dbReference type="KEGG" id="cbak:DA792_02260"/>
<evidence type="ECO:0000313" key="4">
    <source>
        <dbReference type="Proteomes" id="UP000241447"/>
    </source>
</evidence>
<accession>A0A1G7T3H3</accession>
<dbReference type="EMBL" id="CP028473">
    <property type="protein sequence ID" value="AVW90036.1"/>
    <property type="molecule type" value="Genomic_DNA"/>
</dbReference>
<geneLocation type="plasmid" evidence="4">
    <name>pcblh4b</name>
</geneLocation>